<feature type="non-terminal residue" evidence="1">
    <location>
        <position position="1"/>
    </location>
</feature>
<evidence type="ECO:0008006" key="2">
    <source>
        <dbReference type="Google" id="ProtNLM"/>
    </source>
</evidence>
<comment type="caution">
    <text evidence="1">The sequence shown here is derived from an EMBL/GenBank/DDBJ whole genome shotgun (WGS) entry which is preliminary data.</text>
</comment>
<reference evidence="1" key="1">
    <citation type="journal article" date="2014" name="Front. Microbiol.">
        <title>High frequency of phylogenetically diverse reductive dehalogenase-homologous genes in deep subseafloor sedimentary metagenomes.</title>
        <authorList>
            <person name="Kawai M."/>
            <person name="Futagami T."/>
            <person name="Toyoda A."/>
            <person name="Takaki Y."/>
            <person name="Nishi S."/>
            <person name="Hori S."/>
            <person name="Arai W."/>
            <person name="Tsubouchi T."/>
            <person name="Morono Y."/>
            <person name="Uchiyama I."/>
            <person name="Ito T."/>
            <person name="Fujiyama A."/>
            <person name="Inagaki F."/>
            <person name="Takami H."/>
        </authorList>
    </citation>
    <scope>NUCLEOTIDE SEQUENCE</scope>
    <source>
        <strain evidence="1">Expedition CK06-06</strain>
    </source>
</reference>
<dbReference type="InterPro" id="IPR016024">
    <property type="entry name" value="ARM-type_fold"/>
</dbReference>
<dbReference type="SUPFAM" id="SSF48371">
    <property type="entry name" value="ARM repeat"/>
    <property type="match status" value="1"/>
</dbReference>
<organism evidence="1">
    <name type="scientific">marine sediment metagenome</name>
    <dbReference type="NCBI Taxonomy" id="412755"/>
    <lineage>
        <taxon>unclassified sequences</taxon>
        <taxon>metagenomes</taxon>
        <taxon>ecological metagenomes</taxon>
    </lineage>
</organism>
<proteinExistence type="predicted"/>
<evidence type="ECO:0000313" key="1">
    <source>
        <dbReference type="EMBL" id="GAH84847.1"/>
    </source>
</evidence>
<sequence length="144" mass="17065">LQVAMNRCEELKNSSNECLQICIARNLKYFRKKFPERTLDLMEFFLKDDKRKNVRRPIAKEDSVECIVSFLEDKKWMKKAEGIIWKLMTDHDDIIRLATLDKIEKILRVSRELGTEILDLVIKRNSHSKMVERARSLLARSKAQ</sequence>
<accession>X1ISZ8</accession>
<protein>
    <recommendedName>
        <fullName evidence="2">HEAT repeat domain-containing protein</fullName>
    </recommendedName>
</protein>
<dbReference type="AlphaFoldDB" id="X1ISZ8"/>
<gene>
    <name evidence="1" type="ORF">S03H2_65198</name>
</gene>
<dbReference type="EMBL" id="BARU01042431">
    <property type="protein sequence ID" value="GAH84847.1"/>
    <property type="molecule type" value="Genomic_DNA"/>
</dbReference>
<name>X1ISZ8_9ZZZZ</name>